<dbReference type="Proteomes" id="UP000603352">
    <property type="component" value="Unassembled WGS sequence"/>
</dbReference>
<dbReference type="EMBL" id="BMDZ01000006">
    <property type="protein sequence ID" value="GGB29544.1"/>
    <property type="molecule type" value="Genomic_DNA"/>
</dbReference>
<organism evidence="2 3">
    <name type="scientific">Tistrella bauzanensis</name>
    <dbReference type="NCBI Taxonomy" id="657419"/>
    <lineage>
        <taxon>Bacteria</taxon>
        <taxon>Pseudomonadati</taxon>
        <taxon>Pseudomonadota</taxon>
        <taxon>Alphaproteobacteria</taxon>
        <taxon>Geminicoccales</taxon>
        <taxon>Geminicoccaceae</taxon>
        <taxon>Tistrella</taxon>
    </lineage>
</organism>
<evidence type="ECO:0000313" key="3">
    <source>
        <dbReference type="Proteomes" id="UP000603352"/>
    </source>
</evidence>
<sequence>MSLVFQGLISCQHARNPRLMTRDRSDLDHRRGRTPPSGHVQPASRGAVDAFLAEARQMAPAQPAAAGTGAARLILALDATQSRQPGWDLAQSQQGEMFRVAGDGGLAVQLVYYRGLDECRASRWTGDAQGLARAMSRIDCRGGRTQIARVLSHAVAEARVVPVKALVFVGDALEEPQDVLDGHAADLALLGVRAFIFQEGHDPVAAAGFQRIARMTGGALLPFDSTGPDRLRALLGAVAAFVSHGPRALDRPGRADPAALRLLADRMGGG</sequence>
<feature type="region of interest" description="Disordered" evidence="1">
    <location>
        <begin position="16"/>
        <end position="44"/>
    </location>
</feature>
<evidence type="ECO:0000256" key="1">
    <source>
        <dbReference type="SAM" id="MobiDB-lite"/>
    </source>
</evidence>
<evidence type="ECO:0000313" key="2">
    <source>
        <dbReference type="EMBL" id="GGB29544.1"/>
    </source>
</evidence>
<reference evidence="3" key="1">
    <citation type="journal article" date="2019" name="Int. J. Syst. Evol. Microbiol.">
        <title>The Global Catalogue of Microorganisms (GCM) 10K type strain sequencing project: providing services to taxonomists for standard genome sequencing and annotation.</title>
        <authorList>
            <consortium name="The Broad Institute Genomics Platform"/>
            <consortium name="The Broad Institute Genome Sequencing Center for Infectious Disease"/>
            <person name="Wu L."/>
            <person name="Ma J."/>
        </authorList>
    </citation>
    <scope>NUCLEOTIDE SEQUENCE [LARGE SCALE GENOMIC DNA]</scope>
    <source>
        <strain evidence="3">CGMCC 1.10188</strain>
    </source>
</reference>
<dbReference type="SUPFAM" id="SSF53300">
    <property type="entry name" value="vWA-like"/>
    <property type="match status" value="1"/>
</dbReference>
<feature type="compositionally biased region" description="Basic and acidic residues" evidence="1">
    <location>
        <begin position="20"/>
        <end position="29"/>
    </location>
</feature>
<dbReference type="InterPro" id="IPR036465">
    <property type="entry name" value="vWFA_dom_sf"/>
</dbReference>
<proteinExistence type="predicted"/>
<evidence type="ECO:0008006" key="4">
    <source>
        <dbReference type="Google" id="ProtNLM"/>
    </source>
</evidence>
<protein>
    <recommendedName>
        <fullName evidence="4">VWA domain-containing protein</fullName>
    </recommendedName>
</protein>
<comment type="caution">
    <text evidence="2">The sequence shown here is derived from an EMBL/GenBank/DDBJ whole genome shotgun (WGS) entry which is preliminary data.</text>
</comment>
<gene>
    <name evidence="2" type="ORF">GCM10011505_08600</name>
</gene>
<name>A0ABQ1I9Q1_9PROT</name>
<keyword evidence="3" id="KW-1185">Reference proteome</keyword>
<accession>A0ABQ1I9Q1</accession>